<proteinExistence type="predicted"/>
<dbReference type="RefSeq" id="WP_176237867.1">
    <property type="nucleotide sequence ID" value="NZ_BLRZ01000012.1"/>
</dbReference>
<dbReference type="Pfam" id="PF00072">
    <property type="entry name" value="Response_reg"/>
    <property type="match status" value="1"/>
</dbReference>
<reference evidence="4 5" key="1">
    <citation type="journal article" date="2020" name="Front. Microbiol.">
        <title>Single-cell genomics of novel Actinobacteria with the Wood-Ljungdahl pathway discovered in a serpentinizing system.</title>
        <authorList>
            <person name="Merino N."/>
            <person name="Kawai M."/>
            <person name="Boyd E.S."/>
            <person name="Colman D.R."/>
            <person name="McGlynn S.E."/>
            <person name="Nealson K.H."/>
            <person name="Kurokawa K."/>
            <person name="Hongoh Y."/>
        </authorList>
    </citation>
    <scope>NUCLEOTIDE SEQUENCE [LARGE SCALE GENOMIC DNA]</scope>
    <source>
        <strain evidence="4 5">S34</strain>
    </source>
</reference>
<gene>
    <name evidence="4" type="ORF">HKBW3S34_00409</name>
</gene>
<dbReference type="InterPro" id="IPR037257">
    <property type="entry name" value="T2SS_E_N_sf"/>
</dbReference>
<feature type="region of interest" description="Disordered" evidence="2">
    <location>
        <begin position="417"/>
        <end position="441"/>
    </location>
</feature>
<dbReference type="Proteomes" id="UP000588083">
    <property type="component" value="Unassembled WGS sequence"/>
</dbReference>
<dbReference type="PANTHER" id="PTHR30258">
    <property type="entry name" value="TYPE II SECRETION SYSTEM PROTEIN GSPE-RELATED"/>
    <property type="match status" value="1"/>
</dbReference>
<dbReference type="InterPro" id="IPR011006">
    <property type="entry name" value="CheY-like_superfamily"/>
</dbReference>
<dbReference type="Gene3D" id="3.40.50.2300">
    <property type="match status" value="1"/>
</dbReference>
<comment type="caution">
    <text evidence="4">The sequence shown here is derived from an EMBL/GenBank/DDBJ whole genome shotgun (WGS) entry which is preliminary data.</text>
</comment>
<dbReference type="GO" id="GO:0000160">
    <property type="term" value="P:phosphorelay signal transduction system"/>
    <property type="evidence" value="ECO:0007669"/>
    <property type="project" value="InterPro"/>
</dbReference>
<dbReference type="SMART" id="SM00448">
    <property type="entry name" value="REC"/>
    <property type="match status" value="1"/>
</dbReference>
<evidence type="ECO:0000259" key="3">
    <source>
        <dbReference type="PROSITE" id="PS50110"/>
    </source>
</evidence>
<keyword evidence="5" id="KW-1185">Reference proteome</keyword>
<sequence length="765" mass="85125">MQGNGIDRSENIRLKMGVPFLRLSRYEIDPQVARLVPEELCRRHRLIPILRNPEHIIVAMADPIEEEALKLVERQVGVPVRAVVGTESEIKEAIDRFFGPDRGIAEPSKRWWADFFLESQLLTRDQLDQAIAIQKETGKSFEKVLYGLSLIPEKTLLNVLSIHYKVPHLDLSQVDIPPALAEVLPEHLAYHHGMVPVSLEGKTLTLAVDSPPPMVTLDEISLASGRNLKFVLSSPSQIQTSLVRLYSKAHSIPEEEVLSYLLQEGYINQVHLAEARGWAEKSKKRVLGTLIQLGYLSREDLDQVLSLKFGFPIIDLDLLPVDRRALDLVSPAVAQGLALLPIALGPNELIVAMDDPTRTDVIRDLRSVLGRNVRVVVAEESAIVEGLTRYYQEPGQVAPSPSTARPKEEVRLLEIERVSPEREATPSDQVAPARTEPSRPRSNLFSWVEGKGLSTSIGFLSYLAEKGLLSEEEALELLNRHINFQASLLTLLVDEGRMSAKEFAQRASDFSGMMYYDLTPFRNDEGRTVDPVDHEIAPSFPREAAIGLKVLPLGELNGRVLLAVADPTDSLSLYLAKKLIRKDVVPVVAPADQILQALGRIFPEQEIRGVEPREERRVRLDLVLGEEKLPVVLLVQDDSLDLEIISRALINAGYRVIPCRDGAQALAKLNSVEPDAVITELEIPFVNGIKLTQEIRKQKAISHIPVIMLTSIEAEAEMVKAFSAGVDEYLVKPFNPRELVLRLKAMLARTKSGTPLSSKNSQQQS</sequence>
<evidence type="ECO:0000256" key="1">
    <source>
        <dbReference type="PROSITE-ProRule" id="PRU00169"/>
    </source>
</evidence>
<dbReference type="EMBL" id="BLRZ01000012">
    <property type="protein sequence ID" value="GFP29489.1"/>
    <property type="molecule type" value="Genomic_DNA"/>
</dbReference>
<protein>
    <submittedName>
        <fullName evidence="4">Two-component system, OmpR family, phosphate regulon response regulator PhoB</fullName>
    </submittedName>
</protein>
<dbReference type="Pfam" id="PF05157">
    <property type="entry name" value="MshEN"/>
    <property type="match status" value="4"/>
</dbReference>
<accession>A0A6V8P9Y4</accession>
<feature type="domain" description="Response regulatory" evidence="3">
    <location>
        <begin position="631"/>
        <end position="747"/>
    </location>
</feature>
<dbReference type="GO" id="GO:0016887">
    <property type="term" value="F:ATP hydrolysis activity"/>
    <property type="evidence" value="ECO:0007669"/>
    <property type="project" value="TreeGrafter"/>
</dbReference>
<dbReference type="SUPFAM" id="SSF160246">
    <property type="entry name" value="EspE N-terminal domain-like"/>
    <property type="match status" value="4"/>
</dbReference>
<dbReference type="AlphaFoldDB" id="A0A6V8P9Y4"/>
<dbReference type="InterPro" id="IPR001789">
    <property type="entry name" value="Sig_transdc_resp-reg_receiver"/>
</dbReference>
<organism evidence="4 5">
    <name type="scientific">Candidatus Hakubella thermalkaliphila</name>
    <dbReference type="NCBI Taxonomy" id="2754717"/>
    <lineage>
        <taxon>Bacteria</taxon>
        <taxon>Bacillati</taxon>
        <taxon>Actinomycetota</taxon>
        <taxon>Actinomycetota incertae sedis</taxon>
        <taxon>Candidatus Hakubellales</taxon>
        <taxon>Candidatus Hakubellaceae</taxon>
        <taxon>Candidatus Hakubella</taxon>
    </lineage>
</organism>
<evidence type="ECO:0000313" key="5">
    <source>
        <dbReference type="Proteomes" id="UP000588083"/>
    </source>
</evidence>
<dbReference type="SUPFAM" id="SSF52172">
    <property type="entry name" value="CheY-like"/>
    <property type="match status" value="1"/>
</dbReference>
<evidence type="ECO:0000313" key="4">
    <source>
        <dbReference type="EMBL" id="GFP29489.1"/>
    </source>
</evidence>
<dbReference type="GO" id="GO:0005886">
    <property type="term" value="C:plasma membrane"/>
    <property type="evidence" value="ECO:0007669"/>
    <property type="project" value="TreeGrafter"/>
</dbReference>
<dbReference type="PROSITE" id="PS50110">
    <property type="entry name" value="RESPONSE_REGULATORY"/>
    <property type="match status" value="1"/>
</dbReference>
<comment type="caution">
    <text evidence="1">Lacks conserved residue(s) required for the propagation of feature annotation.</text>
</comment>
<evidence type="ECO:0000256" key="2">
    <source>
        <dbReference type="SAM" id="MobiDB-lite"/>
    </source>
</evidence>
<dbReference type="Gene3D" id="3.30.300.160">
    <property type="entry name" value="Type II secretion system, protein E, N-terminal domain"/>
    <property type="match status" value="4"/>
</dbReference>
<dbReference type="InterPro" id="IPR007831">
    <property type="entry name" value="T2SS_GspE_N"/>
</dbReference>
<dbReference type="PANTHER" id="PTHR30258:SF2">
    <property type="entry name" value="COMG OPERON PROTEIN 1"/>
    <property type="match status" value="1"/>
</dbReference>
<name>A0A6V8P9Y4_9ACTN</name>